<dbReference type="FunFam" id="1.20.1740.10:FF:000010">
    <property type="entry name" value="probable cationic amino acid transporter"/>
    <property type="match status" value="1"/>
</dbReference>
<feature type="region of interest" description="Disordered" evidence="5">
    <location>
        <begin position="433"/>
        <end position="471"/>
    </location>
</feature>
<dbReference type="Gene3D" id="1.20.1740.10">
    <property type="entry name" value="Amino acid/polyamine transporter I"/>
    <property type="match status" value="2"/>
</dbReference>
<evidence type="ECO:0000256" key="5">
    <source>
        <dbReference type="SAM" id="MobiDB-lite"/>
    </source>
</evidence>
<protein>
    <recommendedName>
        <fullName evidence="7">Cationic amino acid transporter C-terminal domain-containing protein</fullName>
    </recommendedName>
</protein>
<accession>A0ABD1EB42</accession>
<feature type="region of interest" description="Disordered" evidence="5">
    <location>
        <begin position="997"/>
        <end position="1019"/>
    </location>
</feature>
<dbReference type="EMBL" id="JBDJPC010000009">
    <property type="protein sequence ID" value="KAL1491877.1"/>
    <property type="molecule type" value="Genomic_DNA"/>
</dbReference>
<feature type="domain" description="Cationic amino acid transporter C-terminal" evidence="7">
    <location>
        <begin position="560"/>
        <end position="604"/>
    </location>
</feature>
<feature type="transmembrane region" description="Helical" evidence="6">
    <location>
        <begin position="93"/>
        <end position="111"/>
    </location>
</feature>
<dbReference type="Proteomes" id="UP001566132">
    <property type="component" value="Unassembled WGS sequence"/>
</dbReference>
<keyword evidence="3 6" id="KW-1133">Transmembrane helix</keyword>
<feature type="region of interest" description="Disordered" evidence="5">
    <location>
        <begin position="828"/>
        <end position="859"/>
    </location>
</feature>
<sequence length="1084" mass="119975">MDRIWKVLTRRKAIDPITVEETRLNRVLNIFDLTALGVGSTLGVGVYILAGEVAHRTAGPSVILSLLIAAIASVFAGLCYAEFGARAPRAGSAYIYSYVCVGEFIAFIIGWNLILEYVIGSASVARGLSLYLDILLNNTLQDAFKEIAPINIAYLASYFDFFSFGISILLAIALAFGLKESSLVNNVVTCLNVCVVLFVIIAGSLHANLDNWRITPNNTNVTNSTIIGDGGFFPWGVEGMIKGAATCFYGFVGFDCIATTGEEVKNPRRAIPISIIVSLFIIFLAYFGIATVLTLMVPYYLENVNAPIPKAFEFVGWDWAKWIVSIGALFGLCASLFGAMFPLPRIIYAMGSDGLIFRFLSKVNLRFGSPVTGTLLSGCLTGLMAALFDLTQLVNMMSIGTLQAYTIVAASVLLLRYKEEAKRVYVPIKTSSDTESVNSESSNDERYNDDGIRQNFDGPSNSDEQQLISEDSSRFSQSLKYVINCSIKEPTRITENIVAVEVFLYCILCVGIGLCVIYMGTEIIDGEMWALIVTSVIVGLAIFVLFSLVTQPKSKKELSFKVPLVPLVPALSILVNIYLMLMLDYRTWIRFAVWMAIGIPMYYICACVQKPLAASSSMKAQNGLHYTTNITINGNSKSTSALGLSNPSFAQDEPEVKRQFKKKLAPAPPATIFEQNESTDAQHEAAIAQLDEILENEEAIGHLDLSYDNSSRKLSEESLPNVASRPDDVVEADVHCEDVLTPVADPVDPMFPVLSLNSNTSIERIENQSFAGKSTDNFSALNQEDINEEGKTDSKIQKDIDEENDEVKPITAFDISGEVSSIEEAVVGNTEEQNDQLSTKEPSDFVVPMSPPISNENTFEIGNKKEEPESNKILYDNPITVPISDKEALKTVRLRHVNNELKKIEPVVNENASDDNLKTGSEEYKSFVENLNDVLKRPVVPSYYYVAPKKPPPAEPKEILPNENVIEDNINQAEVKEMLTVLYANRQELRVPLNTSKSVNESRLHNANNQTKEDSLQDHKKKMENVFNSIRLKKLDNEDMHSKRRLSKSLGSSFVKDTDDTDHKRNMENIFKNIKALRKEPDPE</sequence>
<feature type="compositionally biased region" description="Polar residues" evidence="5">
    <location>
        <begin position="457"/>
        <end position="471"/>
    </location>
</feature>
<feature type="transmembrane region" description="Helical" evidence="6">
    <location>
        <begin position="183"/>
        <end position="205"/>
    </location>
</feature>
<evidence type="ECO:0000313" key="8">
    <source>
        <dbReference type="EMBL" id="KAL1491877.1"/>
    </source>
</evidence>
<dbReference type="InterPro" id="IPR002293">
    <property type="entry name" value="AA/rel_permease1"/>
</dbReference>
<feature type="transmembrane region" description="Helical" evidence="6">
    <location>
        <begin position="363"/>
        <end position="388"/>
    </location>
</feature>
<comment type="caution">
    <text evidence="8">The sequence shown here is derived from an EMBL/GenBank/DDBJ whole genome shotgun (WGS) entry which is preliminary data.</text>
</comment>
<evidence type="ECO:0000259" key="7">
    <source>
        <dbReference type="Pfam" id="PF13906"/>
    </source>
</evidence>
<evidence type="ECO:0000256" key="4">
    <source>
        <dbReference type="ARBA" id="ARBA00023136"/>
    </source>
</evidence>
<feature type="transmembrane region" description="Helical" evidence="6">
    <location>
        <begin position="30"/>
        <end position="50"/>
    </location>
</feature>
<keyword evidence="4 6" id="KW-0472">Membrane</keyword>
<feature type="transmembrane region" description="Helical" evidence="6">
    <location>
        <begin position="275"/>
        <end position="299"/>
    </location>
</feature>
<comment type="subcellular location">
    <subcellularLocation>
        <location evidence="1">Membrane</location>
        <topology evidence="1">Multi-pass membrane protein</topology>
    </subcellularLocation>
</comment>
<feature type="transmembrane region" description="Helical" evidence="6">
    <location>
        <begin position="394"/>
        <end position="415"/>
    </location>
</feature>
<organism evidence="8 9">
    <name type="scientific">Hypothenemus hampei</name>
    <name type="common">Coffee berry borer</name>
    <dbReference type="NCBI Taxonomy" id="57062"/>
    <lineage>
        <taxon>Eukaryota</taxon>
        <taxon>Metazoa</taxon>
        <taxon>Ecdysozoa</taxon>
        <taxon>Arthropoda</taxon>
        <taxon>Hexapoda</taxon>
        <taxon>Insecta</taxon>
        <taxon>Pterygota</taxon>
        <taxon>Neoptera</taxon>
        <taxon>Endopterygota</taxon>
        <taxon>Coleoptera</taxon>
        <taxon>Polyphaga</taxon>
        <taxon>Cucujiformia</taxon>
        <taxon>Curculionidae</taxon>
        <taxon>Scolytinae</taxon>
        <taxon>Hypothenemus</taxon>
    </lineage>
</organism>
<evidence type="ECO:0000313" key="9">
    <source>
        <dbReference type="Proteomes" id="UP001566132"/>
    </source>
</evidence>
<keyword evidence="2 6" id="KW-0812">Transmembrane</keyword>
<proteinExistence type="predicted"/>
<feature type="transmembrane region" description="Helical" evidence="6">
    <location>
        <begin position="527"/>
        <end position="550"/>
    </location>
</feature>
<dbReference type="GO" id="GO:0016020">
    <property type="term" value="C:membrane"/>
    <property type="evidence" value="ECO:0007669"/>
    <property type="project" value="UniProtKB-SubCell"/>
</dbReference>
<dbReference type="Pfam" id="PF13520">
    <property type="entry name" value="AA_permease_2"/>
    <property type="match status" value="1"/>
</dbReference>
<feature type="transmembrane region" description="Helical" evidence="6">
    <location>
        <begin position="562"/>
        <end position="581"/>
    </location>
</feature>
<gene>
    <name evidence="8" type="ORF">ABEB36_012406</name>
</gene>
<dbReference type="PANTHER" id="PTHR43243">
    <property type="entry name" value="INNER MEMBRANE TRANSPORTER YGJI-RELATED"/>
    <property type="match status" value="1"/>
</dbReference>
<evidence type="ECO:0000256" key="6">
    <source>
        <dbReference type="SAM" id="Phobius"/>
    </source>
</evidence>
<name>A0ABD1EB42_HYPHA</name>
<dbReference type="PANTHER" id="PTHR43243:SF105">
    <property type="entry name" value="CATIONIC AMINO ACID TRANSPORTER C-TERMINAL DOMAIN-CONTAINING PROTEIN"/>
    <property type="match status" value="1"/>
</dbReference>
<feature type="compositionally biased region" description="Polar residues" evidence="5">
    <location>
        <begin position="997"/>
        <end position="1010"/>
    </location>
</feature>
<evidence type="ECO:0000256" key="3">
    <source>
        <dbReference type="ARBA" id="ARBA00022989"/>
    </source>
</evidence>
<reference evidence="8 9" key="1">
    <citation type="submission" date="2024-05" db="EMBL/GenBank/DDBJ databases">
        <title>Genetic variation in Jamaican populations of the coffee berry borer (Hypothenemus hampei).</title>
        <authorList>
            <person name="Errbii M."/>
            <person name="Myrie A."/>
        </authorList>
    </citation>
    <scope>NUCLEOTIDE SEQUENCE [LARGE SCALE GENOMIC DNA]</scope>
    <source>
        <strain evidence="8">JA-Hopewell-2020-01-JO</strain>
        <tissue evidence="8">Whole body</tissue>
    </source>
</reference>
<keyword evidence="9" id="KW-1185">Reference proteome</keyword>
<dbReference type="InterPro" id="IPR029485">
    <property type="entry name" value="CAT_C"/>
</dbReference>
<feature type="compositionally biased region" description="Basic and acidic residues" evidence="5">
    <location>
        <begin position="443"/>
        <end position="452"/>
    </location>
</feature>
<feature type="transmembrane region" description="Helical" evidence="6">
    <location>
        <begin position="62"/>
        <end position="81"/>
    </location>
</feature>
<dbReference type="AlphaFoldDB" id="A0ABD1EB42"/>
<feature type="transmembrane region" description="Helical" evidence="6">
    <location>
        <begin position="319"/>
        <end position="343"/>
    </location>
</feature>
<feature type="transmembrane region" description="Helical" evidence="6">
    <location>
        <begin position="502"/>
        <end position="521"/>
    </location>
</feature>
<evidence type="ECO:0000256" key="2">
    <source>
        <dbReference type="ARBA" id="ARBA00022692"/>
    </source>
</evidence>
<feature type="transmembrane region" description="Helical" evidence="6">
    <location>
        <begin position="152"/>
        <end position="177"/>
    </location>
</feature>
<evidence type="ECO:0000256" key="1">
    <source>
        <dbReference type="ARBA" id="ARBA00004141"/>
    </source>
</evidence>
<dbReference type="Pfam" id="PF13906">
    <property type="entry name" value="AA_permease_C"/>
    <property type="match status" value="1"/>
</dbReference>